<dbReference type="HOGENOM" id="CLU_3180853_0_0_12"/>
<dbReference type="EMBL" id="CP002756">
    <property type="protein sequence ID" value="AEL19414.1"/>
    <property type="molecule type" value="Genomic_DNA"/>
</dbReference>
<evidence type="ECO:0000313" key="2">
    <source>
        <dbReference type="Proteomes" id="UP000001634"/>
    </source>
</evidence>
<geneLocation type="plasmid" evidence="1 2">
    <name>lp17</name>
</geneLocation>
<proteinExistence type="predicted"/>
<keyword evidence="1" id="KW-0614">Plasmid</keyword>
<organism evidence="1 2">
    <name type="scientific">Borrelia bissettiae (strain DSM 17990 / CIP 109136 / DN127)</name>
    <name type="common">Borreliella bissettiae</name>
    <dbReference type="NCBI Taxonomy" id="521010"/>
    <lineage>
        <taxon>Bacteria</taxon>
        <taxon>Pseudomonadati</taxon>
        <taxon>Spirochaetota</taxon>
        <taxon>Spirochaetia</taxon>
        <taxon>Spirochaetales</taxon>
        <taxon>Borreliaceae</taxon>
        <taxon>Borreliella</taxon>
    </lineage>
</organism>
<gene>
    <name evidence="1" type="ordered locus">BbiDN127_D0012</name>
</gene>
<name>G0ANY8_BORBD</name>
<protein>
    <submittedName>
        <fullName evidence="1">Uncharacterized protein</fullName>
    </submittedName>
</protein>
<sequence length="46" mass="5531">MPFLSMVLCASLRESFVNRIERAIALYASYELDYFLIFKIKFLFLF</sequence>
<dbReference type="AlphaFoldDB" id="G0ANY8"/>
<reference evidence="1 2" key="2">
    <citation type="journal article" date="2012" name="J. Bacteriol.">
        <title>Whole-Genome Sequences of Borrelia bissettii, Borrelia valaisiana, and Borrelia spielmanii.</title>
        <authorList>
            <person name="Schutzer S.E."/>
            <person name="Fraser-Liggett C.M."/>
            <person name="Qiu W.G."/>
            <person name="Kraiczy P."/>
            <person name="Mongodin E.F."/>
            <person name="Dunn J.J."/>
            <person name="Luft B.J."/>
            <person name="Casjens S.R."/>
        </authorList>
    </citation>
    <scope>NUCLEOTIDE SEQUENCE [LARGE SCALE GENOMIC DNA]</scope>
    <source>
        <strain evidence="1 2">DN127</strain>
    </source>
</reference>
<keyword evidence="2" id="KW-1185">Reference proteome</keyword>
<accession>G0ANY8</accession>
<dbReference type="KEGG" id="bbs:BbiDN127_D0012"/>
<reference key="1">
    <citation type="submission" date="2011-06" db="EMBL/GenBank/DDBJ databases">
        <authorList>
            <person name="Mongodin E.F."/>
            <person name="Casjens S.R."/>
            <person name="Fraser-Liggett C.M."/>
            <person name="Qiu W.-G."/>
            <person name="Dunn J.J."/>
            <person name="Luft B.J."/>
            <person name="Schutzer S.E."/>
        </authorList>
    </citation>
    <scope>NUCLEOTIDE SEQUENCE</scope>
    <source>
        <strain>DN127</strain>
    </source>
</reference>
<dbReference type="Proteomes" id="UP000001634">
    <property type="component" value="Plasmid lp17"/>
</dbReference>
<evidence type="ECO:0000313" key="1">
    <source>
        <dbReference type="EMBL" id="AEL19414.1"/>
    </source>
</evidence>